<reference evidence="3 4" key="1">
    <citation type="submission" date="2019-07" db="EMBL/GenBank/DDBJ databases">
        <title>De Novo Assembly of kiwifruit Actinidia rufa.</title>
        <authorList>
            <person name="Sugita-Konishi S."/>
            <person name="Sato K."/>
            <person name="Mori E."/>
            <person name="Abe Y."/>
            <person name="Kisaki G."/>
            <person name="Hamano K."/>
            <person name="Suezawa K."/>
            <person name="Otani M."/>
            <person name="Fukuda T."/>
            <person name="Manabe T."/>
            <person name="Gomi K."/>
            <person name="Tabuchi M."/>
            <person name="Akimitsu K."/>
            <person name="Kataoka I."/>
        </authorList>
    </citation>
    <scope>NUCLEOTIDE SEQUENCE [LARGE SCALE GENOMIC DNA]</scope>
    <source>
        <strain evidence="4">cv. Fuchu</strain>
    </source>
</reference>
<feature type="domain" description="Retrovirus-related Pol polyprotein from transposon TNT 1-94-like beta-barrel" evidence="2">
    <location>
        <begin position="200"/>
        <end position="251"/>
    </location>
</feature>
<protein>
    <recommendedName>
        <fullName evidence="2">Retrovirus-related Pol polyprotein from transposon TNT 1-94-like beta-barrel domain-containing protein</fullName>
    </recommendedName>
</protein>
<accession>A0A7J0FPH7</accession>
<evidence type="ECO:0000259" key="2">
    <source>
        <dbReference type="Pfam" id="PF22936"/>
    </source>
</evidence>
<dbReference type="Pfam" id="PF22936">
    <property type="entry name" value="Pol_BBD"/>
    <property type="match status" value="1"/>
</dbReference>
<name>A0A7J0FPH7_9ERIC</name>
<dbReference type="InterPro" id="IPR054722">
    <property type="entry name" value="PolX-like_BBD"/>
</dbReference>
<gene>
    <name evidence="3" type="ORF">Acr_13g0012470</name>
</gene>
<dbReference type="AlphaFoldDB" id="A0A7J0FPH7"/>
<sequence length="505" mass="54998">MKLQHQTASKSDARQASTRRLKFGASDLLSDTLPTRSGGRRRVSSTLHAPTCVRREQGASVEDDKRKSLGARITLSTADYAMWKPRMKDIEKDEPEDDWVDQTVHWTRGVPSFGGDVSGEDSSKQSLNDEEACVEVSETDYSGGTYERVTKKRSGNRRGKRNCPRYKVHDQSSGAATIAVMAVDKSDVLLAASVDGKSDWILDSGNAYHLCRDKEMCSTYAACEGLVWVANNTSNRVVGKGKVRFRMTDGRVMMKESEKGCARKGRGWRAVFAEGEREEGCSFCQQMRESNMVVLSSSIVKNGGFHFLYIRLCPKAEEGGVQRCKGLGVTRDTQQSVVCRGAGSCVGAWRVEDIRLLPPERVGRMSESRSDVPNFRRPVEACPASVFDTEKRENDFPRKGRSQDAAAGGLQEIARGCTEQHGAAWSNKWLQGQQGAETSGASKVAAAGRSGGSGLRTSFGSDTNKEQQGAETPGHNIPATAEPPSAAEVEEAEPLTKSNLALIPS</sequence>
<dbReference type="Proteomes" id="UP000585474">
    <property type="component" value="Unassembled WGS sequence"/>
</dbReference>
<proteinExistence type="predicted"/>
<comment type="caution">
    <text evidence="3">The sequence shown here is derived from an EMBL/GenBank/DDBJ whole genome shotgun (WGS) entry which is preliminary data.</text>
</comment>
<keyword evidence="4" id="KW-1185">Reference proteome</keyword>
<feature type="region of interest" description="Disordered" evidence="1">
    <location>
        <begin position="110"/>
        <end position="129"/>
    </location>
</feature>
<dbReference type="EMBL" id="BJWL01000013">
    <property type="protein sequence ID" value="GFY99847.1"/>
    <property type="molecule type" value="Genomic_DNA"/>
</dbReference>
<feature type="region of interest" description="Disordered" evidence="1">
    <location>
        <begin position="1"/>
        <end position="49"/>
    </location>
</feature>
<dbReference type="OrthoDB" id="1742531at2759"/>
<feature type="compositionally biased region" description="Low complexity" evidence="1">
    <location>
        <begin position="478"/>
        <end position="487"/>
    </location>
</feature>
<feature type="region of interest" description="Disordered" evidence="1">
    <location>
        <begin position="432"/>
        <end position="505"/>
    </location>
</feature>
<evidence type="ECO:0000256" key="1">
    <source>
        <dbReference type="SAM" id="MobiDB-lite"/>
    </source>
</evidence>
<organism evidence="3 4">
    <name type="scientific">Actinidia rufa</name>
    <dbReference type="NCBI Taxonomy" id="165716"/>
    <lineage>
        <taxon>Eukaryota</taxon>
        <taxon>Viridiplantae</taxon>
        <taxon>Streptophyta</taxon>
        <taxon>Embryophyta</taxon>
        <taxon>Tracheophyta</taxon>
        <taxon>Spermatophyta</taxon>
        <taxon>Magnoliopsida</taxon>
        <taxon>eudicotyledons</taxon>
        <taxon>Gunneridae</taxon>
        <taxon>Pentapetalae</taxon>
        <taxon>asterids</taxon>
        <taxon>Ericales</taxon>
        <taxon>Actinidiaceae</taxon>
        <taxon>Actinidia</taxon>
    </lineage>
</organism>
<evidence type="ECO:0000313" key="3">
    <source>
        <dbReference type="EMBL" id="GFY99847.1"/>
    </source>
</evidence>
<evidence type="ECO:0000313" key="4">
    <source>
        <dbReference type="Proteomes" id="UP000585474"/>
    </source>
</evidence>
<feature type="compositionally biased region" description="Low complexity" evidence="1">
    <location>
        <begin position="439"/>
        <end position="448"/>
    </location>
</feature>
<feature type="compositionally biased region" description="Polar residues" evidence="1">
    <location>
        <begin position="1"/>
        <end position="16"/>
    </location>
</feature>